<evidence type="ECO:0000259" key="12">
    <source>
        <dbReference type="PROSITE" id="PS52035"/>
    </source>
</evidence>
<dbReference type="Pfam" id="PF00246">
    <property type="entry name" value="Peptidase_M14"/>
    <property type="match status" value="1"/>
</dbReference>
<accession>A0A024TIX2</accession>
<evidence type="ECO:0000256" key="10">
    <source>
        <dbReference type="PROSITE-ProRule" id="PRU01379"/>
    </source>
</evidence>
<keyword evidence="9" id="KW-0482">Metalloprotease</keyword>
<feature type="domain" description="Peptidase M14" evidence="12">
    <location>
        <begin position="73"/>
        <end position="354"/>
    </location>
</feature>
<keyword evidence="3" id="KW-0121">Carboxypeptidase</keyword>
<dbReference type="OrthoDB" id="3626597at2759"/>
<organism evidence="13">
    <name type="scientific">Aphanomyces invadans</name>
    <dbReference type="NCBI Taxonomy" id="157072"/>
    <lineage>
        <taxon>Eukaryota</taxon>
        <taxon>Sar</taxon>
        <taxon>Stramenopiles</taxon>
        <taxon>Oomycota</taxon>
        <taxon>Saprolegniomycetes</taxon>
        <taxon>Saprolegniales</taxon>
        <taxon>Verrucalvaceae</taxon>
        <taxon>Aphanomyces</taxon>
    </lineage>
</organism>
<evidence type="ECO:0000256" key="11">
    <source>
        <dbReference type="SAM" id="SignalP"/>
    </source>
</evidence>
<evidence type="ECO:0000256" key="2">
    <source>
        <dbReference type="ARBA" id="ARBA00005988"/>
    </source>
</evidence>
<dbReference type="GO" id="GO:0006508">
    <property type="term" value="P:proteolysis"/>
    <property type="evidence" value="ECO:0007669"/>
    <property type="project" value="UniProtKB-KW"/>
</dbReference>
<dbReference type="InterPro" id="IPR000834">
    <property type="entry name" value="Peptidase_M14"/>
</dbReference>
<dbReference type="Gene3D" id="3.40.630.10">
    <property type="entry name" value="Zn peptidases"/>
    <property type="match status" value="1"/>
</dbReference>
<proteinExistence type="inferred from homology"/>
<feature type="signal peptide" evidence="11">
    <location>
        <begin position="1"/>
        <end position="20"/>
    </location>
</feature>
<feature type="active site" description="Proton donor/acceptor" evidence="10">
    <location>
        <position position="323"/>
    </location>
</feature>
<dbReference type="PRINTS" id="PR00765">
    <property type="entry name" value="CRBOXYPTASEA"/>
</dbReference>
<feature type="chain" id="PRO_5001537510" description="Peptidase M14 domain-containing protein" evidence="11">
    <location>
        <begin position="21"/>
        <end position="399"/>
    </location>
</feature>
<reference evidence="13" key="1">
    <citation type="submission" date="2013-12" db="EMBL/GenBank/DDBJ databases">
        <title>The Genome Sequence of Aphanomyces invadans NJM9701.</title>
        <authorList>
            <consortium name="The Broad Institute Genomics Platform"/>
            <person name="Russ C."/>
            <person name="Tyler B."/>
            <person name="van West P."/>
            <person name="Dieguez-Uribeondo J."/>
            <person name="Young S.K."/>
            <person name="Zeng Q."/>
            <person name="Gargeya S."/>
            <person name="Fitzgerald M."/>
            <person name="Abouelleil A."/>
            <person name="Alvarado L."/>
            <person name="Chapman S.B."/>
            <person name="Gainer-Dewar J."/>
            <person name="Goldberg J."/>
            <person name="Griggs A."/>
            <person name="Gujja S."/>
            <person name="Hansen M."/>
            <person name="Howarth C."/>
            <person name="Imamovic A."/>
            <person name="Ireland A."/>
            <person name="Larimer J."/>
            <person name="McCowan C."/>
            <person name="Murphy C."/>
            <person name="Pearson M."/>
            <person name="Poon T.W."/>
            <person name="Priest M."/>
            <person name="Roberts A."/>
            <person name="Saif S."/>
            <person name="Shea T."/>
            <person name="Sykes S."/>
            <person name="Wortman J."/>
            <person name="Nusbaum C."/>
            <person name="Birren B."/>
        </authorList>
    </citation>
    <scope>NUCLEOTIDE SEQUENCE [LARGE SCALE GENOMIC DNA]</scope>
    <source>
        <strain evidence="13">NJM9701</strain>
    </source>
</reference>
<evidence type="ECO:0000256" key="6">
    <source>
        <dbReference type="ARBA" id="ARBA00022729"/>
    </source>
</evidence>
<dbReference type="PANTHER" id="PTHR11705:SF143">
    <property type="entry name" value="SLL0236 PROTEIN"/>
    <property type="match status" value="1"/>
</dbReference>
<dbReference type="STRING" id="157072.A0A024TIX2"/>
<evidence type="ECO:0000256" key="1">
    <source>
        <dbReference type="ARBA" id="ARBA00001947"/>
    </source>
</evidence>
<protein>
    <recommendedName>
        <fullName evidence="12">Peptidase M14 domain-containing protein</fullName>
    </recommendedName>
</protein>
<keyword evidence="4" id="KW-0645">Protease</keyword>
<keyword evidence="7" id="KW-0378">Hydrolase</keyword>
<comment type="similarity">
    <text evidence="2 10">Belongs to the peptidase M14 family.</text>
</comment>
<evidence type="ECO:0000256" key="3">
    <source>
        <dbReference type="ARBA" id="ARBA00022645"/>
    </source>
</evidence>
<gene>
    <name evidence="13" type="ORF">H310_12725</name>
</gene>
<dbReference type="SUPFAM" id="SSF53187">
    <property type="entry name" value="Zn-dependent exopeptidases"/>
    <property type="match status" value="1"/>
</dbReference>
<evidence type="ECO:0000256" key="5">
    <source>
        <dbReference type="ARBA" id="ARBA00022723"/>
    </source>
</evidence>
<dbReference type="eggNOG" id="KOG2650">
    <property type="taxonomic scope" value="Eukaryota"/>
</dbReference>
<name>A0A024TIX2_9STRA</name>
<evidence type="ECO:0000256" key="4">
    <source>
        <dbReference type="ARBA" id="ARBA00022670"/>
    </source>
</evidence>
<keyword evidence="8" id="KW-0862">Zinc</keyword>
<dbReference type="GO" id="GO:0008270">
    <property type="term" value="F:zinc ion binding"/>
    <property type="evidence" value="ECO:0007669"/>
    <property type="project" value="InterPro"/>
</dbReference>
<dbReference type="VEuPathDB" id="FungiDB:H310_12725"/>
<dbReference type="AlphaFoldDB" id="A0A024TIX2"/>
<dbReference type="SMART" id="SM00631">
    <property type="entry name" value="Zn_pept"/>
    <property type="match status" value="1"/>
</dbReference>
<evidence type="ECO:0000256" key="8">
    <source>
        <dbReference type="ARBA" id="ARBA00022833"/>
    </source>
</evidence>
<comment type="cofactor">
    <cofactor evidence="1">
        <name>Zn(2+)</name>
        <dbReference type="ChEBI" id="CHEBI:29105"/>
    </cofactor>
</comment>
<dbReference type="EMBL" id="KI913993">
    <property type="protein sequence ID" value="ETV93297.1"/>
    <property type="molecule type" value="Genomic_DNA"/>
</dbReference>
<evidence type="ECO:0000313" key="13">
    <source>
        <dbReference type="EMBL" id="ETV93297.1"/>
    </source>
</evidence>
<evidence type="ECO:0000256" key="9">
    <source>
        <dbReference type="ARBA" id="ARBA00023049"/>
    </source>
</evidence>
<dbReference type="GO" id="GO:0004181">
    <property type="term" value="F:metallocarboxypeptidase activity"/>
    <property type="evidence" value="ECO:0007669"/>
    <property type="project" value="InterPro"/>
</dbReference>
<evidence type="ECO:0000256" key="7">
    <source>
        <dbReference type="ARBA" id="ARBA00022801"/>
    </source>
</evidence>
<sequence>MKSIVALVSTVFATAAAANANETASLLRGPDNVLRTVDQIQAIQDDADVNRKCHTANSDYIASLKPGSYATSMFHNCFRTTGQIFEFVDKLTAQNPMLLTREAIATTVKGKTIYAYKLTNGNPKPKSLYYQSLLHAREWISGSSNVFTLASILDDVYNKKPTALDTYNLYFVPVANIDGYDITWSGNRNQRKNANQVDLNRNWPSFYKNPRPPAPSAEDYPGPFPFSEPETKGIGSWLKAKNTEIAGWVDIHSYGGLIMYPYGDTLSPIGGGEDEKFQRLGRSIASVAGGNYKAQTSARLYPAYGCFDDYHYRTFKKPVLTIEVYGTDFVAATSTIRTRGSEMYRALTQFAKEVVVYNGGIQKTTVDDPVGAVNVPYLAGASDNSAIQVPYQVGDVVIN</sequence>
<dbReference type="FunFam" id="3.40.630.10:FF:000084">
    <property type="entry name" value="Carboxypeptidase B2"/>
    <property type="match status" value="1"/>
</dbReference>
<keyword evidence="6 11" id="KW-0732">Signal</keyword>
<dbReference type="RefSeq" id="XP_008878132.1">
    <property type="nucleotide sequence ID" value="XM_008879910.1"/>
</dbReference>
<dbReference type="PROSITE" id="PS52035">
    <property type="entry name" value="PEPTIDASE_M14"/>
    <property type="match status" value="1"/>
</dbReference>
<keyword evidence="5" id="KW-0479">Metal-binding</keyword>
<dbReference type="GO" id="GO:0005615">
    <property type="term" value="C:extracellular space"/>
    <property type="evidence" value="ECO:0007669"/>
    <property type="project" value="TreeGrafter"/>
</dbReference>
<dbReference type="GeneID" id="20089775"/>
<dbReference type="PANTHER" id="PTHR11705">
    <property type="entry name" value="PROTEASE FAMILY M14 CARBOXYPEPTIDASE A,B"/>
    <property type="match status" value="1"/>
</dbReference>